<sequence length="131" mass="14481">MPYEKYNSYKNFAYLFIAILVVVGGYQILAGFRPKNNSINKEVSSNAYFQPPSVDSQNKSLSGIIKLISEMDGVTYKYGLYDTEGKLISYLVSTKLDFGLSTGLNVEVNGKYTVSNGSGYAIMEVNSVKLK</sequence>
<gene>
    <name evidence="2" type="ORF">A2713_01175</name>
</gene>
<keyword evidence="1" id="KW-0812">Transmembrane</keyword>
<dbReference type="Proteomes" id="UP000176444">
    <property type="component" value="Unassembled WGS sequence"/>
</dbReference>
<evidence type="ECO:0000256" key="1">
    <source>
        <dbReference type="SAM" id="Phobius"/>
    </source>
</evidence>
<feature type="transmembrane region" description="Helical" evidence="1">
    <location>
        <begin position="12"/>
        <end position="32"/>
    </location>
</feature>
<proteinExistence type="predicted"/>
<comment type="caution">
    <text evidence="2">The sequence shown here is derived from an EMBL/GenBank/DDBJ whole genome shotgun (WGS) entry which is preliminary data.</text>
</comment>
<evidence type="ECO:0000313" key="3">
    <source>
        <dbReference type="Proteomes" id="UP000176444"/>
    </source>
</evidence>
<evidence type="ECO:0000313" key="2">
    <source>
        <dbReference type="EMBL" id="OGC47754.1"/>
    </source>
</evidence>
<organism evidence="2 3">
    <name type="scientific">candidate division WWE3 bacterium RIFCSPHIGHO2_01_FULL_35_17</name>
    <dbReference type="NCBI Taxonomy" id="1802614"/>
    <lineage>
        <taxon>Bacteria</taxon>
        <taxon>Katanobacteria</taxon>
    </lineage>
</organism>
<protein>
    <submittedName>
        <fullName evidence="2">Uncharacterized protein</fullName>
    </submittedName>
</protein>
<keyword evidence="1" id="KW-1133">Transmembrane helix</keyword>
<dbReference type="AlphaFoldDB" id="A0A1F4US24"/>
<reference evidence="2 3" key="1">
    <citation type="journal article" date="2016" name="Nat. Commun.">
        <title>Thousands of microbial genomes shed light on interconnected biogeochemical processes in an aquifer system.</title>
        <authorList>
            <person name="Anantharaman K."/>
            <person name="Brown C.T."/>
            <person name="Hug L.A."/>
            <person name="Sharon I."/>
            <person name="Castelle C.J."/>
            <person name="Probst A.J."/>
            <person name="Thomas B.C."/>
            <person name="Singh A."/>
            <person name="Wilkins M.J."/>
            <person name="Karaoz U."/>
            <person name="Brodie E.L."/>
            <person name="Williams K.H."/>
            <person name="Hubbard S.S."/>
            <person name="Banfield J.F."/>
        </authorList>
    </citation>
    <scope>NUCLEOTIDE SEQUENCE [LARGE SCALE GENOMIC DNA]</scope>
</reference>
<dbReference type="EMBL" id="MEUX01000010">
    <property type="protein sequence ID" value="OGC47754.1"/>
    <property type="molecule type" value="Genomic_DNA"/>
</dbReference>
<accession>A0A1F4US24</accession>
<name>A0A1F4US24_UNCKA</name>
<keyword evidence="1" id="KW-0472">Membrane</keyword>